<comment type="caution">
    <text evidence="1">The sequence shown here is derived from an EMBL/GenBank/DDBJ whole genome shotgun (WGS) entry which is preliminary data.</text>
</comment>
<dbReference type="EMBL" id="CAKXAJ010026240">
    <property type="protein sequence ID" value="CAH2264020.1"/>
    <property type="molecule type" value="Genomic_DNA"/>
</dbReference>
<evidence type="ECO:0000313" key="2">
    <source>
        <dbReference type="Proteomes" id="UP000838756"/>
    </source>
</evidence>
<dbReference type="OrthoDB" id="7449809at2759"/>
<accession>A0A8S4SL35</accession>
<dbReference type="Proteomes" id="UP000838756">
    <property type="component" value="Unassembled WGS sequence"/>
</dbReference>
<reference evidence="1" key="1">
    <citation type="submission" date="2022-03" db="EMBL/GenBank/DDBJ databases">
        <authorList>
            <person name="Lindestad O."/>
        </authorList>
    </citation>
    <scope>NUCLEOTIDE SEQUENCE</scope>
</reference>
<keyword evidence="2" id="KW-1185">Reference proteome</keyword>
<dbReference type="AlphaFoldDB" id="A0A8S4SL35"/>
<organism evidence="1 2">
    <name type="scientific">Pararge aegeria aegeria</name>
    <dbReference type="NCBI Taxonomy" id="348720"/>
    <lineage>
        <taxon>Eukaryota</taxon>
        <taxon>Metazoa</taxon>
        <taxon>Ecdysozoa</taxon>
        <taxon>Arthropoda</taxon>
        <taxon>Hexapoda</taxon>
        <taxon>Insecta</taxon>
        <taxon>Pterygota</taxon>
        <taxon>Neoptera</taxon>
        <taxon>Endopterygota</taxon>
        <taxon>Lepidoptera</taxon>
        <taxon>Glossata</taxon>
        <taxon>Ditrysia</taxon>
        <taxon>Papilionoidea</taxon>
        <taxon>Nymphalidae</taxon>
        <taxon>Satyrinae</taxon>
        <taxon>Satyrini</taxon>
        <taxon>Parargina</taxon>
        <taxon>Pararge</taxon>
    </lineage>
</organism>
<proteinExistence type="predicted"/>
<name>A0A8S4SL35_9NEOP</name>
<evidence type="ECO:0000313" key="1">
    <source>
        <dbReference type="EMBL" id="CAH2264020.1"/>
    </source>
</evidence>
<sequence>MINALCDTIASTACWTPPSECRLYRYTKPVCERASARFELRSPRSLPRCRWTNHERVQTCAASHWRAQSPVPRASVRALGFEDLNLAGAPRPRSRESGAD</sequence>
<gene>
    <name evidence="1" type="primary">jg16399</name>
    <name evidence="1" type="ORF">PAEG_LOCUS24485</name>
</gene>
<protein>
    <submittedName>
        <fullName evidence="1">Jg16399 protein</fullName>
    </submittedName>
</protein>